<keyword evidence="1 2" id="KW-0238">DNA-binding</keyword>
<dbReference type="Pfam" id="PF00486">
    <property type="entry name" value="Trans_reg_C"/>
    <property type="match status" value="1"/>
</dbReference>
<dbReference type="GO" id="GO:0003677">
    <property type="term" value="F:DNA binding"/>
    <property type="evidence" value="ECO:0007669"/>
    <property type="project" value="UniProtKB-UniRule"/>
</dbReference>
<organism evidence="4 5">
    <name type="scientific">Inquilinus limosus</name>
    <dbReference type="NCBI Taxonomy" id="171674"/>
    <lineage>
        <taxon>Bacteria</taxon>
        <taxon>Pseudomonadati</taxon>
        <taxon>Pseudomonadota</taxon>
        <taxon>Alphaproteobacteria</taxon>
        <taxon>Rhodospirillales</taxon>
        <taxon>Rhodospirillaceae</taxon>
        <taxon>Inquilinus</taxon>
    </lineage>
</organism>
<dbReference type="RefSeq" id="WP_088150257.1">
    <property type="nucleotide sequence ID" value="NZ_NHON01000009.1"/>
</dbReference>
<keyword evidence="5" id="KW-1185">Reference proteome</keyword>
<feature type="domain" description="OmpR/PhoB-type" evidence="3">
    <location>
        <begin position="5"/>
        <end position="103"/>
    </location>
</feature>
<dbReference type="SMART" id="SM00862">
    <property type="entry name" value="Trans_reg_C"/>
    <property type="match status" value="1"/>
</dbReference>
<dbReference type="EMBL" id="NHON01000009">
    <property type="protein sequence ID" value="OWJ67910.1"/>
    <property type="molecule type" value="Genomic_DNA"/>
</dbReference>
<gene>
    <name evidence="4" type="ORF">BWR60_06780</name>
</gene>
<evidence type="ECO:0000256" key="2">
    <source>
        <dbReference type="PROSITE-ProRule" id="PRU01091"/>
    </source>
</evidence>
<dbReference type="InterPro" id="IPR016032">
    <property type="entry name" value="Sig_transdc_resp-reg_C-effctor"/>
</dbReference>
<comment type="caution">
    <text evidence="4">The sequence shown here is derived from an EMBL/GenBank/DDBJ whole genome shotgun (WGS) entry which is preliminary data.</text>
</comment>
<evidence type="ECO:0000259" key="3">
    <source>
        <dbReference type="PROSITE" id="PS51755"/>
    </source>
</evidence>
<dbReference type="CDD" id="cd00383">
    <property type="entry name" value="trans_reg_C"/>
    <property type="match status" value="1"/>
</dbReference>
<dbReference type="SUPFAM" id="SSF48452">
    <property type="entry name" value="TPR-like"/>
    <property type="match status" value="1"/>
</dbReference>
<dbReference type="PROSITE" id="PS51755">
    <property type="entry name" value="OMPR_PHOB"/>
    <property type="match status" value="1"/>
</dbReference>
<evidence type="ECO:0000313" key="4">
    <source>
        <dbReference type="EMBL" id="OWJ67910.1"/>
    </source>
</evidence>
<sequence>MTTGGDHLQFGPFRLDPQARILYHRAEPTMLGQRAVALLRLLLQNAGVPVSKDALVEAGWGGLAVADNNLTVQIAALRRVLAEAADAEGWIETLPRRGYRYVGPAVAANTPDPSAAARAASAPALPDRPSVAVLPFSNLSGDPQQEYFADGMVDDIITGLARIKWLFVIARNSTFAYKGRAVDVKRVGRELGVRYVLEGSVRKIGGSVRVTGQMIDASTGAHVWAERYDRSSEDIFALQDEIALSAVGAIAPSVRKAEIERVRRKRPDSLDAYDLVLQAQPDVDSGMPEQVTRALALLDRAIALDPAYALAHGNAAMCHHCLFLRAGLREANRAASIRHARSAIVHGQDDALALTWAGFSIGMDAHDRTAAFTALEAALAISPSSALTYILGSVMLGWGGEPERALEWSEQGLRLSPFDSWAWAAFDAQAMSHLLRGRYEDACRAAYRSVQANPAHSITYVQLAAALARLDRLDEARAAAARVLELQPAFRYSRQFAGVNCAPALADALGGALRDAGLPE</sequence>
<dbReference type="InterPro" id="IPR036388">
    <property type="entry name" value="WH-like_DNA-bd_sf"/>
</dbReference>
<reference evidence="5" key="1">
    <citation type="submission" date="2017-05" db="EMBL/GenBank/DDBJ databases">
        <authorList>
            <person name="Macchi M."/>
            <person name="Festa S."/>
            <person name="Coppotelli B.M."/>
            <person name="Morelli I.S."/>
        </authorList>
    </citation>
    <scope>NUCLEOTIDE SEQUENCE [LARGE SCALE GENOMIC DNA]</scope>
    <source>
        <strain evidence="5">I</strain>
    </source>
</reference>
<evidence type="ECO:0000256" key="1">
    <source>
        <dbReference type="ARBA" id="ARBA00023125"/>
    </source>
</evidence>
<accession>A0A211ZRM9</accession>
<dbReference type="Proteomes" id="UP000196655">
    <property type="component" value="Unassembled WGS sequence"/>
</dbReference>
<dbReference type="AlphaFoldDB" id="A0A211ZRM9"/>
<evidence type="ECO:0000313" key="5">
    <source>
        <dbReference type="Proteomes" id="UP000196655"/>
    </source>
</evidence>
<dbReference type="SUPFAM" id="SSF46894">
    <property type="entry name" value="C-terminal effector domain of the bipartite response regulators"/>
    <property type="match status" value="1"/>
</dbReference>
<dbReference type="GO" id="GO:0000160">
    <property type="term" value="P:phosphorelay signal transduction system"/>
    <property type="evidence" value="ECO:0007669"/>
    <property type="project" value="InterPro"/>
</dbReference>
<dbReference type="Gene3D" id="1.25.40.10">
    <property type="entry name" value="Tetratricopeptide repeat domain"/>
    <property type="match status" value="1"/>
</dbReference>
<dbReference type="SMART" id="SM00028">
    <property type="entry name" value="TPR"/>
    <property type="match status" value="3"/>
</dbReference>
<dbReference type="Gene3D" id="3.40.50.10070">
    <property type="entry name" value="TolB, N-terminal domain"/>
    <property type="match status" value="1"/>
</dbReference>
<dbReference type="InterPro" id="IPR001867">
    <property type="entry name" value="OmpR/PhoB-type_DNA-bd"/>
</dbReference>
<proteinExistence type="predicted"/>
<dbReference type="InterPro" id="IPR019734">
    <property type="entry name" value="TPR_rpt"/>
</dbReference>
<name>A0A211ZRM9_9PROT</name>
<dbReference type="InterPro" id="IPR011990">
    <property type="entry name" value="TPR-like_helical_dom_sf"/>
</dbReference>
<dbReference type="OrthoDB" id="649979at2"/>
<protein>
    <submittedName>
        <fullName evidence="4">Transcriptional regulator</fullName>
    </submittedName>
</protein>
<feature type="DNA-binding region" description="OmpR/PhoB-type" evidence="2">
    <location>
        <begin position="5"/>
        <end position="103"/>
    </location>
</feature>
<dbReference type="Gene3D" id="1.10.10.10">
    <property type="entry name" value="Winged helix-like DNA-binding domain superfamily/Winged helix DNA-binding domain"/>
    <property type="match status" value="1"/>
</dbReference>
<dbReference type="GO" id="GO:0006355">
    <property type="term" value="P:regulation of DNA-templated transcription"/>
    <property type="evidence" value="ECO:0007669"/>
    <property type="project" value="InterPro"/>
</dbReference>